<protein>
    <submittedName>
        <fullName evidence="1">Uncharacterized protein</fullName>
    </submittedName>
</protein>
<dbReference type="AlphaFoldDB" id="A0A061RRR9"/>
<proteinExistence type="predicted"/>
<sequence>MAALLQVLASALQPAAVPEAAFYYRSLCDEPARIRVEPCECVSRSLSRRALQHQLLILCSVSLRDSPHSFAKQPVDTGSALQSLMDSARRDLWGAIRAKQRQKVARARTELSECFSV</sequence>
<dbReference type="EMBL" id="GBEZ01011152">
    <property type="protein sequence ID" value="JAC74608.1"/>
    <property type="molecule type" value="Transcribed_RNA"/>
</dbReference>
<gene>
    <name evidence="1" type="ORF">TSPGSL018_25480</name>
</gene>
<accession>A0A061RRR9</accession>
<evidence type="ECO:0000313" key="1">
    <source>
        <dbReference type="EMBL" id="JAC74608.1"/>
    </source>
</evidence>
<reference evidence="1" key="1">
    <citation type="submission" date="2014-05" db="EMBL/GenBank/DDBJ databases">
        <title>The transcriptome of the halophilic microalga Tetraselmis sp. GSL018 isolated from the Great Salt Lake, Utah.</title>
        <authorList>
            <person name="Jinkerson R.E."/>
            <person name="D'Adamo S."/>
            <person name="Posewitz M.C."/>
        </authorList>
    </citation>
    <scope>NUCLEOTIDE SEQUENCE</scope>
    <source>
        <strain evidence="1">GSL018</strain>
    </source>
</reference>
<organism evidence="1">
    <name type="scientific">Tetraselmis sp. GSL018</name>
    <dbReference type="NCBI Taxonomy" id="582737"/>
    <lineage>
        <taxon>Eukaryota</taxon>
        <taxon>Viridiplantae</taxon>
        <taxon>Chlorophyta</taxon>
        <taxon>core chlorophytes</taxon>
        <taxon>Chlorodendrophyceae</taxon>
        <taxon>Chlorodendrales</taxon>
        <taxon>Chlorodendraceae</taxon>
        <taxon>Tetraselmis</taxon>
    </lineage>
</organism>
<name>A0A061RRR9_9CHLO</name>